<keyword evidence="3" id="KW-1185">Reference proteome</keyword>
<evidence type="ECO:0000256" key="1">
    <source>
        <dbReference type="SAM" id="MobiDB-lite"/>
    </source>
</evidence>
<accession>A0A1D1UUF3</accession>
<organism evidence="2 3">
    <name type="scientific">Ramazzottius varieornatus</name>
    <name type="common">Water bear</name>
    <name type="synonym">Tardigrade</name>
    <dbReference type="NCBI Taxonomy" id="947166"/>
    <lineage>
        <taxon>Eukaryota</taxon>
        <taxon>Metazoa</taxon>
        <taxon>Ecdysozoa</taxon>
        <taxon>Tardigrada</taxon>
        <taxon>Eutardigrada</taxon>
        <taxon>Parachela</taxon>
        <taxon>Hypsibioidea</taxon>
        <taxon>Ramazzottiidae</taxon>
        <taxon>Ramazzottius</taxon>
    </lineage>
</organism>
<evidence type="ECO:0000313" key="3">
    <source>
        <dbReference type="Proteomes" id="UP000186922"/>
    </source>
</evidence>
<dbReference type="EMBL" id="BDGG01000001">
    <property type="protein sequence ID" value="GAU90013.1"/>
    <property type="molecule type" value="Genomic_DNA"/>
</dbReference>
<evidence type="ECO:0000313" key="2">
    <source>
        <dbReference type="EMBL" id="GAU90013.1"/>
    </source>
</evidence>
<dbReference type="AlphaFoldDB" id="A0A1D1UUF3"/>
<dbReference type="Proteomes" id="UP000186922">
    <property type="component" value="Unassembled WGS sequence"/>
</dbReference>
<gene>
    <name evidence="2" type="primary">RvY_02494</name>
    <name evidence="2" type="synonym">RvY_02494.2</name>
    <name evidence="2" type="ORF">RvY_02494-2</name>
</gene>
<sequence>MQTCCTLRLPAFHLLRNRDTDFERWLVHTYQGFHRLELAADAESSPQPRCGCHGGSRRKQDMHSPRGITSVVRVVLSEPEYDYTSNILGKLELFHHQLSCRSPLNSLSSSDRSHLLQRPFRRT</sequence>
<proteinExistence type="predicted"/>
<protein>
    <submittedName>
        <fullName evidence="2">Uncharacterized protein</fullName>
    </submittedName>
</protein>
<reference evidence="2 3" key="1">
    <citation type="journal article" date="2016" name="Nat. Commun.">
        <title>Extremotolerant tardigrade genome and improved radiotolerance of human cultured cells by tardigrade-unique protein.</title>
        <authorList>
            <person name="Hashimoto T."/>
            <person name="Horikawa D.D."/>
            <person name="Saito Y."/>
            <person name="Kuwahara H."/>
            <person name="Kozuka-Hata H."/>
            <person name="Shin-I T."/>
            <person name="Minakuchi Y."/>
            <person name="Ohishi K."/>
            <person name="Motoyama A."/>
            <person name="Aizu T."/>
            <person name="Enomoto A."/>
            <person name="Kondo K."/>
            <person name="Tanaka S."/>
            <person name="Hara Y."/>
            <person name="Koshikawa S."/>
            <person name="Sagara H."/>
            <person name="Miura T."/>
            <person name="Yokobori S."/>
            <person name="Miyagawa K."/>
            <person name="Suzuki Y."/>
            <person name="Kubo T."/>
            <person name="Oyama M."/>
            <person name="Kohara Y."/>
            <person name="Fujiyama A."/>
            <person name="Arakawa K."/>
            <person name="Katayama T."/>
            <person name="Toyoda A."/>
            <person name="Kunieda T."/>
        </authorList>
    </citation>
    <scope>NUCLEOTIDE SEQUENCE [LARGE SCALE GENOMIC DNA]</scope>
    <source>
        <strain evidence="2 3">YOKOZUNA-1</strain>
    </source>
</reference>
<feature type="region of interest" description="Disordered" evidence="1">
    <location>
        <begin position="44"/>
        <end position="64"/>
    </location>
</feature>
<name>A0A1D1UUF3_RAMVA</name>
<comment type="caution">
    <text evidence="2">The sequence shown here is derived from an EMBL/GenBank/DDBJ whole genome shotgun (WGS) entry which is preliminary data.</text>
</comment>